<keyword evidence="2" id="KW-0479">Metal-binding</keyword>
<dbReference type="InterPro" id="IPR016205">
    <property type="entry name" value="Glycerol_DH"/>
</dbReference>
<evidence type="ECO:0000256" key="2">
    <source>
        <dbReference type="ARBA" id="ARBA00022723"/>
    </source>
</evidence>
<accession>X1RB74</accession>
<dbReference type="GO" id="GO:0046872">
    <property type="term" value="F:metal ion binding"/>
    <property type="evidence" value="ECO:0007669"/>
    <property type="project" value="UniProtKB-KW"/>
</dbReference>
<dbReference type="PANTHER" id="PTHR43616:SF5">
    <property type="entry name" value="GLYCEROL DEHYDROGENASE 1"/>
    <property type="match status" value="1"/>
</dbReference>
<dbReference type="GO" id="GO:0016614">
    <property type="term" value="F:oxidoreductase activity, acting on CH-OH group of donors"/>
    <property type="evidence" value="ECO:0007669"/>
    <property type="project" value="InterPro"/>
</dbReference>
<sequence length="295" mass="31965">VDVIIGAGGGKAMDTAKAVAHYLSRPVVCIPTVASTDAPCSGIAGVYSDEHFFVKGIFLRSNPQLVLVDTEIIINAPIRFLIAGMGDALATKFEAEACVKASALNLHGGKATAASLKIAQLCFDILMEYGIQAKLCAERKVVTFSLEKVIEAVILLSGVGFESGGLAAAHALQQHFTILDEMHEDKIYHGEAVALFTLVQLALENQPLEIVHQVMKFCYHLGLPITLEDVGLDEAPEEYLMKAVKAACKEGTHMHNLPFPVDPKMVYSAIMLTDALGQEFKKRKLNPNIKYEKSK</sequence>
<evidence type="ECO:0000313" key="6">
    <source>
        <dbReference type="EMBL" id="GAI77813.1"/>
    </source>
</evidence>
<comment type="similarity">
    <text evidence="1">Belongs to the iron-containing alcohol dehydrogenase family.</text>
</comment>
<dbReference type="InterPro" id="IPR001670">
    <property type="entry name" value="ADH_Fe/GldA"/>
</dbReference>
<keyword evidence="4" id="KW-0520">NAD</keyword>
<evidence type="ECO:0000256" key="4">
    <source>
        <dbReference type="ARBA" id="ARBA00023027"/>
    </source>
</evidence>
<feature type="non-terminal residue" evidence="6">
    <location>
        <position position="1"/>
    </location>
</feature>
<dbReference type="Gene3D" id="3.40.50.1970">
    <property type="match status" value="1"/>
</dbReference>
<evidence type="ECO:0000259" key="5">
    <source>
        <dbReference type="Pfam" id="PF00465"/>
    </source>
</evidence>
<name>X1RB74_9ZZZZ</name>
<reference evidence="6" key="1">
    <citation type="journal article" date="2014" name="Front. Microbiol.">
        <title>High frequency of phylogenetically diverse reductive dehalogenase-homologous genes in deep subseafloor sedimentary metagenomes.</title>
        <authorList>
            <person name="Kawai M."/>
            <person name="Futagami T."/>
            <person name="Toyoda A."/>
            <person name="Takaki Y."/>
            <person name="Nishi S."/>
            <person name="Hori S."/>
            <person name="Arai W."/>
            <person name="Tsubouchi T."/>
            <person name="Morono Y."/>
            <person name="Uchiyama I."/>
            <person name="Ito T."/>
            <person name="Fujiyama A."/>
            <person name="Inagaki F."/>
            <person name="Takami H."/>
        </authorList>
    </citation>
    <scope>NUCLEOTIDE SEQUENCE</scope>
    <source>
        <strain evidence="6">Expedition CK06-06</strain>
    </source>
</reference>
<dbReference type="InterPro" id="IPR018211">
    <property type="entry name" value="ADH_Fe_CS"/>
</dbReference>
<dbReference type="PANTHER" id="PTHR43616">
    <property type="entry name" value="GLYCEROL DEHYDROGENASE"/>
    <property type="match status" value="1"/>
</dbReference>
<dbReference type="EMBL" id="BARW01009229">
    <property type="protein sequence ID" value="GAI77813.1"/>
    <property type="molecule type" value="Genomic_DNA"/>
</dbReference>
<dbReference type="GO" id="GO:0005829">
    <property type="term" value="C:cytosol"/>
    <property type="evidence" value="ECO:0007669"/>
    <property type="project" value="TreeGrafter"/>
</dbReference>
<gene>
    <name evidence="6" type="ORF">S12H4_18634</name>
</gene>
<comment type="caution">
    <text evidence="6">The sequence shown here is derived from an EMBL/GenBank/DDBJ whole genome shotgun (WGS) entry which is preliminary data.</text>
</comment>
<dbReference type="Pfam" id="PF00465">
    <property type="entry name" value="Fe-ADH"/>
    <property type="match status" value="1"/>
</dbReference>
<feature type="domain" description="Alcohol dehydrogenase iron-type/glycerol dehydrogenase GldA" evidence="5">
    <location>
        <begin position="1"/>
        <end position="70"/>
    </location>
</feature>
<dbReference type="CDD" id="cd08170">
    <property type="entry name" value="GlyDH"/>
    <property type="match status" value="1"/>
</dbReference>
<dbReference type="Gene3D" id="1.20.1090.10">
    <property type="entry name" value="Dehydroquinate synthase-like - alpha domain"/>
    <property type="match status" value="1"/>
</dbReference>
<dbReference type="SUPFAM" id="SSF56796">
    <property type="entry name" value="Dehydroquinate synthase-like"/>
    <property type="match status" value="1"/>
</dbReference>
<keyword evidence="3" id="KW-0560">Oxidoreductase</keyword>
<protein>
    <recommendedName>
        <fullName evidence="5">Alcohol dehydrogenase iron-type/glycerol dehydrogenase GldA domain-containing protein</fullName>
    </recommendedName>
</protein>
<proteinExistence type="inferred from homology"/>
<organism evidence="6">
    <name type="scientific">marine sediment metagenome</name>
    <dbReference type="NCBI Taxonomy" id="412755"/>
    <lineage>
        <taxon>unclassified sequences</taxon>
        <taxon>metagenomes</taxon>
        <taxon>ecological metagenomes</taxon>
    </lineage>
</organism>
<evidence type="ECO:0000256" key="3">
    <source>
        <dbReference type="ARBA" id="ARBA00023002"/>
    </source>
</evidence>
<dbReference type="PROSITE" id="PS00913">
    <property type="entry name" value="ADH_IRON_1"/>
    <property type="match status" value="1"/>
</dbReference>
<evidence type="ECO:0000256" key="1">
    <source>
        <dbReference type="ARBA" id="ARBA00007358"/>
    </source>
</evidence>
<dbReference type="AlphaFoldDB" id="X1RB74"/>
<dbReference type="NCBIfam" id="NF006941">
    <property type="entry name" value="PRK09423.1"/>
    <property type="match status" value="1"/>
</dbReference>